<evidence type="ECO:0000256" key="4">
    <source>
        <dbReference type="ARBA" id="ARBA00022840"/>
    </source>
</evidence>
<dbReference type="SUPFAM" id="SSF53062">
    <property type="entry name" value="PTS system fructose IIA component-like"/>
    <property type="match status" value="1"/>
</dbReference>
<dbReference type="GO" id="GO:0016020">
    <property type="term" value="C:membrane"/>
    <property type="evidence" value="ECO:0007669"/>
    <property type="project" value="InterPro"/>
</dbReference>
<dbReference type="SMART" id="SM00382">
    <property type="entry name" value="AAA"/>
    <property type="match status" value="1"/>
</dbReference>
<feature type="domain" description="Sigma-54 factor interaction" evidence="5">
    <location>
        <begin position="112"/>
        <end position="346"/>
    </location>
</feature>
<evidence type="ECO:0000313" key="8">
    <source>
        <dbReference type="EMBL" id="SEP47409.1"/>
    </source>
</evidence>
<protein>
    <submittedName>
        <fullName evidence="8">Transcriptional regulatory protein LevR, contains PRD, AAA+ and EIIA domains</fullName>
    </submittedName>
</protein>
<dbReference type="GO" id="GO:0005524">
    <property type="term" value="F:ATP binding"/>
    <property type="evidence" value="ECO:0007669"/>
    <property type="project" value="UniProtKB-KW"/>
</dbReference>
<gene>
    <name evidence="8" type="ORF">SAMN04490178_1453</name>
</gene>
<proteinExistence type="predicted"/>
<keyword evidence="2" id="KW-0547">Nucleotide-binding</keyword>
<feature type="domain" description="PRD" evidence="7">
    <location>
        <begin position="469"/>
        <end position="574"/>
    </location>
</feature>
<keyword evidence="9" id="KW-1185">Reference proteome</keyword>
<feature type="domain" description="PRD" evidence="7">
    <location>
        <begin position="830"/>
        <end position="923"/>
    </location>
</feature>
<dbReference type="GO" id="GO:0009401">
    <property type="term" value="P:phosphoenolpyruvate-dependent sugar phosphotransferase system"/>
    <property type="evidence" value="ECO:0007669"/>
    <property type="project" value="InterPro"/>
</dbReference>
<dbReference type="EMBL" id="FODY01000045">
    <property type="protein sequence ID" value="SEP47409.1"/>
    <property type="molecule type" value="Genomic_DNA"/>
</dbReference>
<evidence type="ECO:0000259" key="7">
    <source>
        <dbReference type="PROSITE" id="PS51372"/>
    </source>
</evidence>
<evidence type="ECO:0000256" key="1">
    <source>
        <dbReference type="ARBA" id="ARBA00022679"/>
    </source>
</evidence>
<dbReference type="Gene3D" id="3.40.50.510">
    <property type="entry name" value="Phosphotransferase system, mannose-type IIA component"/>
    <property type="match status" value="1"/>
</dbReference>
<organism evidence="8 9">
    <name type="scientific">Propionispora vibrioides</name>
    <dbReference type="NCBI Taxonomy" id="112903"/>
    <lineage>
        <taxon>Bacteria</taxon>
        <taxon>Bacillati</taxon>
        <taxon>Bacillota</taxon>
        <taxon>Negativicutes</taxon>
        <taxon>Selenomonadales</taxon>
        <taxon>Sporomusaceae</taxon>
        <taxon>Propionispora</taxon>
    </lineage>
</organism>
<name>A0A1H8Y5L1_9FIRM</name>
<dbReference type="PANTHER" id="PTHR32071">
    <property type="entry name" value="TRANSCRIPTIONAL REGULATORY PROTEIN"/>
    <property type="match status" value="1"/>
</dbReference>
<dbReference type="Gene3D" id="3.40.50.300">
    <property type="entry name" value="P-loop containing nucleotide triphosphate hydrolases"/>
    <property type="match status" value="1"/>
</dbReference>
<dbReference type="SUPFAM" id="SSF63520">
    <property type="entry name" value="PTS-regulatory domain, PRD"/>
    <property type="match status" value="2"/>
</dbReference>
<evidence type="ECO:0000313" key="9">
    <source>
        <dbReference type="Proteomes" id="UP000198847"/>
    </source>
</evidence>
<dbReference type="InterPro" id="IPR027417">
    <property type="entry name" value="P-loop_NTPase"/>
</dbReference>
<accession>A0A1H8Y5L1</accession>
<dbReference type="SUPFAM" id="SSF52540">
    <property type="entry name" value="P-loop containing nucleoside triphosphate hydrolases"/>
    <property type="match status" value="1"/>
</dbReference>
<dbReference type="Proteomes" id="UP000198847">
    <property type="component" value="Unassembled WGS sequence"/>
</dbReference>
<dbReference type="InterPro" id="IPR004701">
    <property type="entry name" value="PTS_EIIA_man-typ"/>
</dbReference>
<dbReference type="InterPro" id="IPR011608">
    <property type="entry name" value="PRD"/>
</dbReference>
<dbReference type="Pfam" id="PF00158">
    <property type="entry name" value="Sigma54_activat"/>
    <property type="match status" value="1"/>
</dbReference>
<dbReference type="Pfam" id="PF00874">
    <property type="entry name" value="PRD"/>
    <property type="match status" value="2"/>
</dbReference>
<dbReference type="GO" id="GO:0016301">
    <property type="term" value="F:kinase activity"/>
    <property type="evidence" value="ECO:0007669"/>
    <property type="project" value="UniProtKB-KW"/>
</dbReference>
<dbReference type="PROSITE" id="PS50045">
    <property type="entry name" value="SIGMA54_INTERACT_4"/>
    <property type="match status" value="1"/>
</dbReference>
<dbReference type="InterPro" id="IPR025943">
    <property type="entry name" value="Sigma_54_int_dom_ATP-bd_2"/>
</dbReference>
<keyword evidence="4" id="KW-0067">ATP-binding</keyword>
<dbReference type="Pfam" id="PF03610">
    <property type="entry name" value="EIIA-man"/>
    <property type="match status" value="1"/>
</dbReference>
<dbReference type="STRING" id="112903.SAMN04490178_1453"/>
<feature type="domain" description="PTS EIIA type-4" evidence="6">
    <location>
        <begin position="575"/>
        <end position="712"/>
    </location>
</feature>
<dbReference type="PANTHER" id="PTHR32071:SF90">
    <property type="entry name" value="TRANSCRIPTIONAL REGULATORY PROTEIN LEVR"/>
    <property type="match status" value="1"/>
</dbReference>
<evidence type="ECO:0000259" key="6">
    <source>
        <dbReference type="PROSITE" id="PS51096"/>
    </source>
</evidence>
<evidence type="ECO:0000256" key="3">
    <source>
        <dbReference type="ARBA" id="ARBA00022777"/>
    </source>
</evidence>
<dbReference type="AlphaFoldDB" id="A0A1H8Y5L1"/>
<dbReference type="GO" id="GO:0006355">
    <property type="term" value="P:regulation of DNA-templated transcription"/>
    <property type="evidence" value="ECO:0007669"/>
    <property type="project" value="InterPro"/>
</dbReference>
<evidence type="ECO:0000259" key="5">
    <source>
        <dbReference type="PROSITE" id="PS50045"/>
    </source>
</evidence>
<keyword evidence="3" id="KW-0418">Kinase</keyword>
<dbReference type="InterPro" id="IPR002078">
    <property type="entry name" value="Sigma_54_int"/>
</dbReference>
<dbReference type="InterPro" id="IPR003593">
    <property type="entry name" value="AAA+_ATPase"/>
</dbReference>
<evidence type="ECO:0000256" key="2">
    <source>
        <dbReference type="ARBA" id="ARBA00022741"/>
    </source>
</evidence>
<dbReference type="RefSeq" id="WP_091752332.1">
    <property type="nucleotide sequence ID" value="NZ_FODY01000045.1"/>
</dbReference>
<dbReference type="Gene3D" id="1.10.1790.10">
    <property type="entry name" value="PRD domain"/>
    <property type="match status" value="2"/>
</dbReference>
<dbReference type="InterPro" id="IPR033887">
    <property type="entry name" value="PTS_IIA_man"/>
</dbReference>
<dbReference type="CDD" id="cd00009">
    <property type="entry name" value="AAA"/>
    <property type="match status" value="1"/>
</dbReference>
<keyword evidence="1" id="KW-0808">Transferase</keyword>
<dbReference type="InterPro" id="IPR036634">
    <property type="entry name" value="PRD_sf"/>
</dbReference>
<dbReference type="PROSITE" id="PS51372">
    <property type="entry name" value="PRD_2"/>
    <property type="match status" value="2"/>
</dbReference>
<sequence length="923" mass="104720">MKRIEKIYEYICEQSNEYTLEQLLGEAGVDAAAISERLGILRNNVSMELNVLFKMGRIIKIKGRPVLYFDKETLERLCGKKLGPEPVEVSSLKELLDENEDVFLEKNPFKHLIGVNGSLKGQVEQAKAAILYPPNGLHTLIVGQTGVGKTLFVNMMYNYGKFCERLKENAPFKIFNCADYYNNPQLLVSHIFGHVKGAFTGADADKKGMVEEANGGILFLDEIHRLPPEGQEMIFYFMDTGTYNRLGETDRKRRARVLIIGATTEEHTSSLIKTFIRRIPIVITIPPLQERPIREQVDILKFLLTNEAHRVNKPIRITSEAVKALIASVSFGNIGQLKSNIQLVCAKAFVNGINKNYIEIDFKSLPEHFKSGLLTLGARRQEMLELDKHIEEEIIVSHQEYKVLVEDDPYEPPFNLYKIIEGKAAMLKAEGVQDELIQNFIMADINLHIKSFYNKFNTHLSTRQRILKIVDRKLLELAEEIQQLAKQRLKRDYQDRFLYALSLHLSALLRRLESNQTLQYTNVVSAVRDYPDEYQLALEIKALIEDNYHVAIPKEELEYFTLLLSSVHEVDQSGQIFIIVAMHGNSTASSMVNVVQKLLGYDNMVAVDMPLEVSPKDILDKIIQSVQEINHGIKGILLLVDMGSLTNFEDAIMEKCRVKVRTLDMVSTPLLLEAARKVNEFGQDLDDIYTALQNFQGYGSRQRKRSYENEGVILTICASGEGTAIKLKELVEDILGNMVDDPIEVIPLSSKNIKENAEKIQQKHKILASVGIVNPGIDAPFVPLETLINSRGEKILKNIIRNNFSVVEKKQNVVVKNLSEDSLKQFLTYLNPAKIISVLEEFISVLKKSLKREFTNTMEIKLMIHCGCALERMVIQDGLIYKGDKGRINPAYVQGIKRSAQVFKDTIGIELTEDEILYIAEML</sequence>
<dbReference type="InterPro" id="IPR036662">
    <property type="entry name" value="PTS_EIIA_man-typ_sf"/>
</dbReference>
<dbReference type="PROSITE" id="PS00676">
    <property type="entry name" value="SIGMA54_INTERACT_2"/>
    <property type="match status" value="1"/>
</dbReference>
<dbReference type="PROSITE" id="PS51096">
    <property type="entry name" value="PTS_EIIA_TYPE_4"/>
    <property type="match status" value="1"/>
</dbReference>
<dbReference type="OrthoDB" id="1632886at2"/>
<reference evidence="8 9" key="1">
    <citation type="submission" date="2016-10" db="EMBL/GenBank/DDBJ databases">
        <authorList>
            <person name="de Groot N.N."/>
        </authorList>
    </citation>
    <scope>NUCLEOTIDE SEQUENCE [LARGE SCALE GENOMIC DNA]</scope>
    <source>
        <strain evidence="8 9">DSM 13305</strain>
    </source>
</reference>
<dbReference type="CDD" id="cd00006">
    <property type="entry name" value="PTS_IIA_man"/>
    <property type="match status" value="1"/>
</dbReference>